<reference evidence="2 3" key="1">
    <citation type="submission" date="2023-05" db="EMBL/GenBank/DDBJ databases">
        <title>Actinoplanes sp. NEAU-A12 genome sequencing.</title>
        <authorList>
            <person name="Wang Z.-S."/>
        </authorList>
    </citation>
    <scope>NUCLEOTIDE SEQUENCE [LARGE SCALE GENOMIC DNA]</scope>
    <source>
        <strain evidence="2 3">NEAU-A12</strain>
    </source>
</reference>
<gene>
    <name evidence="2" type="ORF">QLQ12_25255</name>
</gene>
<dbReference type="EMBL" id="JASCTH010000017">
    <property type="protein sequence ID" value="MDI6101930.1"/>
    <property type="molecule type" value="Genomic_DNA"/>
</dbReference>
<keyword evidence="3" id="KW-1185">Reference proteome</keyword>
<feature type="region of interest" description="Disordered" evidence="1">
    <location>
        <begin position="52"/>
        <end position="98"/>
    </location>
</feature>
<evidence type="ECO:0000256" key="1">
    <source>
        <dbReference type="SAM" id="MobiDB-lite"/>
    </source>
</evidence>
<sequence length="98" mass="10974">MTREFVTREFVTREFVMRELVTCELVMRELVTCELVMRELVTCELVMREPVASRPGRRSAATSNLPTEQCSGSASATVWTRQQPGPLVSRASDLLAAP</sequence>
<dbReference type="RefSeq" id="WP_282762928.1">
    <property type="nucleotide sequence ID" value="NZ_JASCTH010000017.1"/>
</dbReference>
<comment type="caution">
    <text evidence="2">The sequence shown here is derived from an EMBL/GenBank/DDBJ whole genome shotgun (WGS) entry which is preliminary data.</text>
</comment>
<feature type="compositionally biased region" description="Polar residues" evidence="1">
    <location>
        <begin position="60"/>
        <end position="83"/>
    </location>
</feature>
<evidence type="ECO:0000313" key="2">
    <source>
        <dbReference type="EMBL" id="MDI6101930.1"/>
    </source>
</evidence>
<name>A0ABT6WQL6_9ACTN</name>
<accession>A0ABT6WQL6</accession>
<organism evidence="2 3">
    <name type="scientific">Actinoplanes sandaracinus</name>
    <dbReference type="NCBI Taxonomy" id="3045177"/>
    <lineage>
        <taxon>Bacteria</taxon>
        <taxon>Bacillati</taxon>
        <taxon>Actinomycetota</taxon>
        <taxon>Actinomycetes</taxon>
        <taxon>Micromonosporales</taxon>
        <taxon>Micromonosporaceae</taxon>
        <taxon>Actinoplanes</taxon>
    </lineage>
</organism>
<proteinExistence type="predicted"/>
<protein>
    <submittedName>
        <fullName evidence="2">Uncharacterized protein</fullName>
    </submittedName>
</protein>
<dbReference type="Proteomes" id="UP001241758">
    <property type="component" value="Unassembled WGS sequence"/>
</dbReference>
<evidence type="ECO:0000313" key="3">
    <source>
        <dbReference type="Proteomes" id="UP001241758"/>
    </source>
</evidence>